<keyword evidence="5 6" id="KW-0072">Autophagy</keyword>
<dbReference type="InterPro" id="IPR007242">
    <property type="entry name" value="Atg12"/>
</dbReference>
<comment type="subcellular location">
    <subcellularLocation>
        <location evidence="6">Preautophagosomal structure membrane</location>
        <topology evidence="6">Peripheral membrane protein</topology>
    </subcellularLocation>
</comment>
<comment type="similarity">
    <text evidence="1 6">Belongs to the ATG12 family.</text>
</comment>
<organism evidence="8 9">
    <name type="scientific">Zasmidium cellare</name>
    <name type="common">Wine cellar mold</name>
    <name type="synonym">Racodium cellare</name>
    <dbReference type="NCBI Taxonomy" id="395010"/>
    <lineage>
        <taxon>Eukaryota</taxon>
        <taxon>Fungi</taxon>
        <taxon>Dikarya</taxon>
        <taxon>Ascomycota</taxon>
        <taxon>Pezizomycotina</taxon>
        <taxon>Dothideomycetes</taxon>
        <taxon>Dothideomycetidae</taxon>
        <taxon>Mycosphaerellales</taxon>
        <taxon>Mycosphaerellaceae</taxon>
        <taxon>Zasmidium</taxon>
    </lineage>
</organism>
<feature type="compositionally biased region" description="Polar residues" evidence="7">
    <location>
        <begin position="1"/>
        <end position="14"/>
    </location>
</feature>
<evidence type="ECO:0000256" key="4">
    <source>
        <dbReference type="ARBA" id="ARBA00022786"/>
    </source>
</evidence>
<dbReference type="CDD" id="cd01612">
    <property type="entry name" value="Ubl_ATG12"/>
    <property type="match status" value="1"/>
</dbReference>
<evidence type="ECO:0000256" key="1">
    <source>
        <dbReference type="ARBA" id="ARBA00007778"/>
    </source>
</evidence>
<keyword evidence="6" id="KW-0472">Membrane</keyword>
<comment type="subunit">
    <text evidence="6">Forms a conjugate with ATG5.</text>
</comment>
<keyword evidence="6" id="KW-0813">Transport</keyword>
<accession>A0ABR0F019</accession>
<comment type="function">
    <text evidence="6">Ubiquitin-like protein involved in cytoplasm to vacuole transport (Cvt), autophagy vesicles formation, mitophagy, and nucleophagy.</text>
</comment>
<feature type="region of interest" description="Disordered" evidence="7">
    <location>
        <begin position="1"/>
        <end position="29"/>
    </location>
</feature>
<dbReference type="Proteomes" id="UP001305779">
    <property type="component" value="Unassembled WGS sequence"/>
</dbReference>
<feature type="compositionally biased region" description="Basic and acidic residues" evidence="7">
    <location>
        <begin position="19"/>
        <end position="29"/>
    </location>
</feature>
<evidence type="ECO:0000256" key="5">
    <source>
        <dbReference type="ARBA" id="ARBA00023006"/>
    </source>
</evidence>
<keyword evidence="9" id="KW-1185">Reference proteome</keyword>
<keyword evidence="3 6" id="KW-1017">Isopeptide bond</keyword>
<reference evidence="8 9" key="1">
    <citation type="journal article" date="2023" name="G3 (Bethesda)">
        <title>A chromosome-level genome assembly of Zasmidium syzygii isolated from banana leaves.</title>
        <authorList>
            <person name="van Westerhoven A.C."/>
            <person name="Mehrabi R."/>
            <person name="Talebi R."/>
            <person name="Steentjes M.B.F."/>
            <person name="Corcolon B."/>
            <person name="Chong P.A."/>
            <person name="Kema G.H.J."/>
            <person name="Seidl M.F."/>
        </authorList>
    </citation>
    <scope>NUCLEOTIDE SEQUENCE [LARGE SCALE GENOMIC DNA]</scope>
    <source>
        <strain evidence="8 9">P124</strain>
    </source>
</reference>
<dbReference type="PANTHER" id="PTHR13385:SF0">
    <property type="entry name" value="UBIQUITIN-LIKE PROTEIN ATG12"/>
    <property type="match status" value="1"/>
</dbReference>
<evidence type="ECO:0000256" key="6">
    <source>
        <dbReference type="RuleBase" id="RU361201"/>
    </source>
</evidence>
<comment type="caution">
    <text evidence="8">The sequence shown here is derived from an EMBL/GenBank/DDBJ whole genome shotgun (WGS) entry which is preliminary data.</text>
</comment>
<dbReference type="Gene3D" id="3.10.20.90">
    <property type="entry name" value="Phosphatidylinositol 3-kinase Catalytic Subunit, Chain A, domain 1"/>
    <property type="match status" value="1"/>
</dbReference>
<evidence type="ECO:0000256" key="2">
    <source>
        <dbReference type="ARBA" id="ARBA00015875"/>
    </source>
</evidence>
<sequence>MSSPRQQPTTDSPTAPSPIDRDQDSKQENADLPLPLSASVILEHLPKDASQALRTAGTLAQPKVIVRLSPLPNTPQLKQPRFTCSSNQRFEYIVNFVRRKLGLKANEGTVFCYVNSVFAPRLDEGVGNLWRCFKINDELVVNYSITQAFG</sequence>
<dbReference type="SUPFAM" id="SSF54236">
    <property type="entry name" value="Ubiquitin-like"/>
    <property type="match status" value="1"/>
</dbReference>
<evidence type="ECO:0000313" key="9">
    <source>
        <dbReference type="Proteomes" id="UP001305779"/>
    </source>
</evidence>
<keyword evidence="6" id="KW-0653">Protein transport</keyword>
<dbReference type="InterPro" id="IPR029071">
    <property type="entry name" value="Ubiquitin-like_domsf"/>
</dbReference>
<evidence type="ECO:0000256" key="3">
    <source>
        <dbReference type="ARBA" id="ARBA00022499"/>
    </source>
</evidence>
<dbReference type="Pfam" id="PF04110">
    <property type="entry name" value="APG12"/>
    <property type="match status" value="1"/>
</dbReference>
<name>A0ABR0F019_ZASCE</name>
<proteinExistence type="inferred from homology"/>
<evidence type="ECO:0000256" key="7">
    <source>
        <dbReference type="SAM" id="MobiDB-lite"/>
    </source>
</evidence>
<evidence type="ECO:0000313" key="8">
    <source>
        <dbReference type="EMBL" id="KAK4506655.1"/>
    </source>
</evidence>
<gene>
    <name evidence="8" type="ORF">PRZ48_000387</name>
</gene>
<protein>
    <recommendedName>
        <fullName evidence="2 6">Ubiquitin-like protein ATG12</fullName>
    </recommendedName>
</protein>
<dbReference type="PANTHER" id="PTHR13385">
    <property type="entry name" value="AUTOPHAGY PROTEIN 12"/>
    <property type="match status" value="1"/>
</dbReference>
<keyword evidence="4 6" id="KW-0833">Ubl conjugation pathway</keyword>
<dbReference type="EMBL" id="JAXOVC010000001">
    <property type="protein sequence ID" value="KAK4506655.1"/>
    <property type="molecule type" value="Genomic_DNA"/>
</dbReference>